<evidence type="ECO:0000313" key="1">
    <source>
        <dbReference type="EMBL" id="EDP95937.1"/>
    </source>
</evidence>
<dbReference type="HOGENOM" id="CLU_2770498_0_0_10"/>
<keyword evidence="2" id="KW-1185">Reference proteome</keyword>
<name>A9DWX1_9FLAO</name>
<organism evidence="1 2">
    <name type="scientific">Kordia algicida OT-1</name>
    <dbReference type="NCBI Taxonomy" id="391587"/>
    <lineage>
        <taxon>Bacteria</taxon>
        <taxon>Pseudomonadati</taxon>
        <taxon>Bacteroidota</taxon>
        <taxon>Flavobacteriia</taxon>
        <taxon>Flavobacteriales</taxon>
        <taxon>Flavobacteriaceae</taxon>
        <taxon>Kordia</taxon>
    </lineage>
</organism>
<sequence length="69" mass="7587">MKKKFKKHLQLNKINVSKLNLQHSHAILGGNTANTCPGKTNEETCPETCGDTCTTSRFTVDFSSKGENC</sequence>
<evidence type="ECO:0000313" key="2">
    <source>
        <dbReference type="Proteomes" id="UP000002945"/>
    </source>
</evidence>
<dbReference type="AlphaFoldDB" id="A9DWX1"/>
<reference evidence="1 2" key="1">
    <citation type="journal article" date="2011" name="J. Bacteriol.">
        <title>Genome sequence of the algicidal bacterium Kordia algicida OT-1.</title>
        <authorList>
            <person name="Lee H.S."/>
            <person name="Kang S.G."/>
            <person name="Kwon K.K."/>
            <person name="Lee J.H."/>
            <person name="Kim S.J."/>
        </authorList>
    </citation>
    <scope>NUCLEOTIDE SEQUENCE [LARGE SCALE GENOMIC DNA]</scope>
    <source>
        <strain evidence="1 2">OT-1</strain>
    </source>
</reference>
<dbReference type="EMBL" id="ABIB01000005">
    <property type="protein sequence ID" value="EDP95937.1"/>
    <property type="molecule type" value="Genomic_DNA"/>
</dbReference>
<dbReference type="RefSeq" id="WP_007094008.1">
    <property type="nucleotide sequence ID" value="NZ_CP142125.1"/>
</dbReference>
<dbReference type="Proteomes" id="UP000002945">
    <property type="component" value="Unassembled WGS sequence"/>
</dbReference>
<dbReference type="NCBIfam" id="NF038153">
    <property type="entry name" value="lant_leader_L1a"/>
    <property type="match status" value="1"/>
</dbReference>
<proteinExistence type="predicted"/>
<dbReference type="InterPro" id="IPR058238">
    <property type="entry name" value="Lant_leader_dom"/>
</dbReference>
<comment type="caution">
    <text evidence="1">The sequence shown here is derived from an EMBL/GenBank/DDBJ whole genome shotgun (WGS) entry which is preliminary data.</text>
</comment>
<gene>
    <name evidence="1" type="ORF">KAOT1_07208</name>
</gene>
<protein>
    <submittedName>
        <fullName evidence="1">Uncharacterized protein</fullName>
    </submittedName>
</protein>
<accession>A9DWX1</accession>